<accession>A0A1B8HLR5</accession>
<gene>
    <name evidence="2" type="ORF">AYY17_16850</name>
</gene>
<proteinExistence type="predicted"/>
<dbReference type="Gene3D" id="3.40.50.2000">
    <property type="entry name" value="Glycogen Phosphorylase B"/>
    <property type="match status" value="2"/>
</dbReference>
<dbReference type="SUPFAM" id="SSF53756">
    <property type="entry name" value="UDP-Glycosyltransferase/glycogen phosphorylase"/>
    <property type="match status" value="1"/>
</dbReference>
<evidence type="ECO:0000313" key="2">
    <source>
        <dbReference type="EMBL" id="OBU10252.1"/>
    </source>
</evidence>
<reference evidence="2 3" key="1">
    <citation type="submission" date="2016-06" db="EMBL/GenBank/DDBJ databases">
        <authorList>
            <person name="Kjaerup R.B."/>
            <person name="Dalgaard T.S."/>
            <person name="Juul-Madsen H.R."/>
        </authorList>
    </citation>
    <scope>NUCLEOTIDE SEQUENCE [LARGE SCALE GENOMIC DNA]</scope>
    <source>
        <strain evidence="2 3">GCSL-Mp3</strain>
    </source>
</reference>
<dbReference type="EMBL" id="LZEX01000005">
    <property type="protein sequence ID" value="OBU10252.1"/>
    <property type="molecule type" value="Genomic_DNA"/>
</dbReference>
<organism evidence="2 3">
    <name type="scientific">Morganella psychrotolerans</name>
    <dbReference type="NCBI Taxonomy" id="368603"/>
    <lineage>
        <taxon>Bacteria</taxon>
        <taxon>Pseudomonadati</taxon>
        <taxon>Pseudomonadota</taxon>
        <taxon>Gammaproteobacteria</taxon>
        <taxon>Enterobacterales</taxon>
        <taxon>Morganellaceae</taxon>
        <taxon>Morganella</taxon>
    </lineage>
</organism>
<comment type="caution">
    <text evidence="2">The sequence shown here is derived from an EMBL/GenBank/DDBJ whole genome shotgun (WGS) entry which is preliminary data.</text>
</comment>
<dbReference type="GO" id="GO:0016757">
    <property type="term" value="F:glycosyltransferase activity"/>
    <property type="evidence" value="ECO:0007669"/>
    <property type="project" value="UniProtKB-ARBA"/>
</dbReference>
<protein>
    <submittedName>
        <fullName evidence="2">WalM protein</fullName>
    </submittedName>
</protein>
<dbReference type="AlphaFoldDB" id="A0A1B8HLR5"/>
<dbReference type="Proteomes" id="UP000092247">
    <property type="component" value="Unassembled WGS sequence"/>
</dbReference>
<feature type="domain" description="Glycosyltransferase subfamily 4-like N-terminal" evidence="1">
    <location>
        <begin position="21"/>
        <end position="190"/>
    </location>
</feature>
<name>A0A1B8HLR5_9GAMM</name>
<evidence type="ECO:0000259" key="1">
    <source>
        <dbReference type="Pfam" id="PF13439"/>
    </source>
</evidence>
<dbReference type="PANTHER" id="PTHR12526">
    <property type="entry name" value="GLYCOSYLTRANSFERASE"/>
    <property type="match status" value="1"/>
</dbReference>
<dbReference type="Pfam" id="PF13439">
    <property type="entry name" value="Glyco_transf_4"/>
    <property type="match status" value="1"/>
</dbReference>
<dbReference type="RefSeq" id="WP_067422223.1">
    <property type="nucleotide sequence ID" value="NZ_LZEX01000005.1"/>
</dbReference>
<dbReference type="InterPro" id="IPR028098">
    <property type="entry name" value="Glyco_trans_4-like_N"/>
</dbReference>
<sequence length="391" mass="43188">MKIAYIDPYPVPAYRVASLQIVQMIDAMARRGCSVEMVSPQSSVSADTILGRAIDARVSFTGLKNIRKTWFFPFNSQKVFNYQVSAWLKKNPVDAVFTRNLKMAYYLLNKHPGIPCFFESHEVFSQSFRESHDLSGIKNQRKLAKLLKTESIVYRDASAVFVKTALIKVDAQALYKTDTPVYITSNGVDLLAAGAVTGTVNSKQKDAKTNLLYLGSLHPWKGLPTIIHALPALENVTLNVAGGKPEQIAELKALAETLEVADRICFMGYVEPVNRFQVIADADICVLPLTDSSMGGRYTSPLKLFEYMAMKKPVVISDLPSIRSITGDDMVNFAKSGDAASFAGTIRRIIDEPANAARKTDCAFSFILDKFNWDKCADETLNLISNSLSAK</sequence>
<dbReference type="STRING" id="368603.AYY16_14385"/>
<dbReference type="Pfam" id="PF13692">
    <property type="entry name" value="Glyco_trans_1_4"/>
    <property type="match status" value="1"/>
</dbReference>
<evidence type="ECO:0000313" key="3">
    <source>
        <dbReference type="Proteomes" id="UP000092247"/>
    </source>
</evidence>